<feature type="compositionally biased region" description="Polar residues" evidence="1">
    <location>
        <begin position="97"/>
        <end position="107"/>
    </location>
</feature>
<feature type="region of interest" description="Disordered" evidence="1">
    <location>
        <begin position="29"/>
        <end position="75"/>
    </location>
</feature>
<dbReference type="Proteomes" id="UP001151760">
    <property type="component" value="Unassembled WGS sequence"/>
</dbReference>
<gene>
    <name evidence="2" type="ORF">Tco_0803086</name>
</gene>
<proteinExistence type="predicted"/>
<dbReference type="EMBL" id="BQNB010011862">
    <property type="protein sequence ID" value="GJS96118.1"/>
    <property type="molecule type" value="Genomic_DNA"/>
</dbReference>
<feature type="region of interest" description="Disordered" evidence="1">
    <location>
        <begin position="463"/>
        <end position="504"/>
    </location>
</feature>
<sequence>MRKVGKGFSGRDTPLFPIMMVQAKQEQCESLAMPIEPQHTPTIIQPSTSQPQKKQRSRRPKRKDTDVPQPSGPITNVADEAVYEEIDDSLVRVATTASSLEAEQDNGNIDKTRSKAKLNEPNTQGTGSRVNIPRSDEDRLKLNELMEFFKKLDKKGGSRTHKLKRLYKVGRSTRVISSDEASLGDQEDASKHGRKIDDIDKDAEITLVDKTQGRYGDEEMFDTCVLDDDEEKSNVVEEPSESITTTPTLTTTTTTTVTAASTRPNAKGLVIHEEEQATTPTVSSQQPSQVTAHDKGKGIMVEEPMKMKKKDQISLDKELAFKLQAEEEEERLAREKAQREEEANIVSWDNVQAMIDADYQMAQQIQAEEQEKLSIEEKTNLFVQLLEARKKHFAEMRAQEIRNKPPTKAQKRNTMSTYLKNMAGYKHNQLKNKSFDDIQKLFDKAMKRVNTFIDMDTKLVEGSKVRAEGSDTTTKGSSKRAGEDLQQESIKKQKVDEDKETAEL</sequence>
<reference evidence="2" key="2">
    <citation type="submission" date="2022-01" db="EMBL/GenBank/DDBJ databases">
        <authorList>
            <person name="Yamashiro T."/>
            <person name="Shiraishi A."/>
            <person name="Satake H."/>
            <person name="Nakayama K."/>
        </authorList>
    </citation>
    <scope>NUCLEOTIDE SEQUENCE</scope>
</reference>
<feature type="compositionally biased region" description="Low complexity" evidence="1">
    <location>
        <begin position="244"/>
        <end position="258"/>
    </location>
</feature>
<reference evidence="2" key="1">
    <citation type="journal article" date="2022" name="Int. J. Mol. Sci.">
        <title>Draft Genome of Tanacetum Coccineum: Genomic Comparison of Closely Related Tanacetum-Family Plants.</title>
        <authorList>
            <person name="Yamashiro T."/>
            <person name="Shiraishi A."/>
            <person name="Nakayama K."/>
            <person name="Satake H."/>
        </authorList>
    </citation>
    <scope>NUCLEOTIDE SEQUENCE</scope>
</reference>
<comment type="caution">
    <text evidence="2">The sequence shown here is derived from an EMBL/GenBank/DDBJ whole genome shotgun (WGS) entry which is preliminary data.</text>
</comment>
<feature type="compositionally biased region" description="Basic and acidic residues" evidence="1">
    <location>
        <begin position="489"/>
        <end position="504"/>
    </location>
</feature>
<protein>
    <submittedName>
        <fullName evidence="2">Uncharacterized protein</fullName>
    </submittedName>
</protein>
<name>A0ABQ5A0S2_9ASTR</name>
<keyword evidence="3" id="KW-1185">Reference proteome</keyword>
<feature type="region of interest" description="Disordered" evidence="1">
    <location>
        <begin position="97"/>
        <end position="133"/>
    </location>
</feature>
<evidence type="ECO:0000313" key="2">
    <source>
        <dbReference type="EMBL" id="GJS96118.1"/>
    </source>
</evidence>
<accession>A0ABQ5A0S2</accession>
<evidence type="ECO:0000313" key="3">
    <source>
        <dbReference type="Proteomes" id="UP001151760"/>
    </source>
</evidence>
<feature type="region of interest" description="Disordered" evidence="1">
    <location>
        <begin position="230"/>
        <end position="258"/>
    </location>
</feature>
<organism evidence="2 3">
    <name type="scientific">Tanacetum coccineum</name>
    <dbReference type="NCBI Taxonomy" id="301880"/>
    <lineage>
        <taxon>Eukaryota</taxon>
        <taxon>Viridiplantae</taxon>
        <taxon>Streptophyta</taxon>
        <taxon>Embryophyta</taxon>
        <taxon>Tracheophyta</taxon>
        <taxon>Spermatophyta</taxon>
        <taxon>Magnoliopsida</taxon>
        <taxon>eudicotyledons</taxon>
        <taxon>Gunneridae</taxon>
        <taxon>Pentapetalae</taxon>
        <taxon>asterids</taxon>
        <taxon>campanulids</taxon>
        <taxon>Asterales</taxon>
        <taxon>Asteraceae</taxon>
        <taxon>Asteroideae</taxon>
        <taxon>Anthemideae</taxon>
        <taxon>Anthemidinae</taxon>
        <taxon>Tanacetum</taxon>
    </lineage>
</organism>
<feature type="compositionally biased region" description="Polar residues" evidence="1">
    <location>
        <begin position="120"/>
        <end position="129"/>
    </location>
</feature>
<feature type="compositionally biased region" description="Basic residues" evidence="1">
    <location>
        <begin position="53"/>
        <end position="62"/>
    </location>
</feature>
<evidence type="ECO:0000256" key="1">
    <source>
        <dbReference type="SAM" id="MobiDB-lite"/>
    </source>
</evidence>